<feature type="domain" description="Mur ligase central" evidence="20">
    <location>
        <begin position="46"/>
        <end position="275"/>
    </location>
</feature>
<dbReference type="InterPro" id="IPR001645">
    <property type="entry name" value="Folylpolyglutamate_synth"/>
</dbReference>
<dbReference type="PANTHER" id="PTHR11136">
    <property type="entry name" value="FOLYLPOLYGLUTAMATE SYNTHASE-RELATED"/>
    <property type="match status" value="1"/>
</dbReference>
<evidence type="ECO:0000256" key="3">
    <source>
        <dbReference type="ARBA" id="ARBA00005150"/>
    </source>
</evidence>
<evidence type="ECO:0000259" key="19">
    <source>
        <dbReference type="Pfam" id="PF02875"/>
    </source>
</evidence>
<sequence>MEFTNLVDYLYQRGAANFKVKLGLERIEELTKRIGCPQNSFKSIHVTGTNGKGSVTTALSQILRYNGMKVGTFISPHLVSLTERIKINGENISEREFVQIYNEIEEEIKKMDLKGEEYAPSFFEITTAMAFKYFEKQKVDVGIIEVGLGGRLDATNVINSDVSVITSISKDHIKTLGNTLEAIAYEKAGIIKKNNFLVLGNIDESPKKVILNKAKEVNAEKVYEHGKDFNSTNHRYFINNNMLDYYGINSEIKDLIFGANGTFQMENVTTSLAVVEAFMQKFGKALSIEKIREAMANFYWEGRFEYTEINGKKIVFDGAHNFAAAQQLEKSINLYFPTQKKIALIGILDDKDYKKMSQIFASVFDKIIVTSVPTERGRHPELIYEEFKKHTKNVEFIKDPSEGFNKLLSEKSDIYFFTGSLYLLGKIKELISTNLVAL</sequence>
<dbReference type="InterPro" id="IPR013221">
    <property type="entry name" value="Mur_ligase_cen"/>
</dbReference>
<dbReference type="SUPFAM" id="SSF53244">
    <property type="entry name" value="MurD-like peptide ligases, peptide-binding domain"/>
    <property type="match status" value="1"/>
</dbReference>
<evidence type="ECO:0000313" key="22">
    <source>
        <dbReference type="Proteomes" id="UP000236199"/>
    </source>
</evidence>
<evidence type="ECO:0000313" key="21">
    <source>
        <dbReference type="EMBL" id="PNR99627.1"/>
    </source>
</evidence>
<dbReference type="PROSITE" id="PS01012">
    <property type="entry name" value="FOLYLPOLYGLU_SYNT_2"/>
    <property type="match status" value="1"/>
</dbReference>
<evidence type="ECO:0000256" key="15">
    <source>
        <dbReference type="ARBA" id="ARBA00030592"/>
    </source>
</evidence>
<comment type="subunit">
    <text evidence="5">Monomer.</text>
</comment>
<dbReference type="Gene3D" id="3.90.190.20">
    <property type="entry name" value="Mur ligase, C-terminal domain"/>
    <property type="match status" value="1"/>
</dbReference>
<dbReference type="GO" id="GO:0008841">
    <property type="term" value="F:dihydrofolate synthase activity"/>
    <property type="evidence" value="ECO:0007669"/>
    <property type="project" value="UniProtKB-EC"/>
</dbReference>
<dbReference type="Gene3D" id="3.40.1190.10">
    <property type="entry name" value="Mur-like, catalytic domain"/>
    <property type="match status" value="1"/>
</dbReference>
<comment type="cofactor">
    <cofactor evidence="1">
        <name>Mg(2+)</name>
        <dbReference type="ChEBI" id="CHEBI:18420"/>
    </cofactor>
</comment>
<dbReference type="EC" id="6.3.2.17" evidence="7"/>
<evidence type="ECO:0000256" key="5">
    <source>
        <dbReference type="ARBA" id="ARBA00011245"/>
    </source>
</evidence>
<dbReference type="Proteomes" id="UP000236199">
    <property type="component" value="Unassembled WGS sequence"/>
</dbReference>
<evidence type="ECO:0000256" key="17">
    <source>
        <dbReference type="ARBA" id="ARBA00049161"/>
    </source>
</evidence>
<dbReference type="GO" id="GO:0004326">
    <property type="term" value="F:tetrahydrofolylpolyglutamate synthase activity"/>
    <property type="evidence" value="ECO:0007669"/>
    <property type="project" value="UniProtKB-EC"/>
</dbReference>
<keyword evidence="11 18" id="KW-0547">Nucleotide-binding</keyword>
<comment type="pathway">
    <text evidence="2">Cofactor biosynthesis; tetrahydrofolate biosynthesis; 7,8-dihydrofolate from 2-amino-4-hydroxy-6-hydroxymethyl-7,8-dihydropteridine diphosphate and 4-aminobenzoate: step 2/2.</text>
</comment>
<name>A0A2K1PA69_9BACT</name>
<dbReference type="PIRSF" id="PIRSF001563">
    <property type="entry name" value="Folylpolyglu_synth"/>
    <property type="match status" value="1"/>
</dbReference>
<evidence type="ECO:0000256" key="10">
    <source>
        <dbReference type="ARBA" id="ARBA00022723"/>
    </source>
</evidence>
<protein>
    <recommendedName>
        <fullName evidence="8">Dihydrofolate synthase/folylpolyglutamate synthase</fullName>
        <ecNumber evidence="6">6.3.2.12</ecNumber>
        <ecNumber evidence="7">6.3.2.17</ecNumber>
    </recommendedName>
    <alternativeName>
        <fullName evidence="15">Tetrahydrofolylpolyglutamate synthase</fullName>
    </alternativeName>
</protein>
<dbReference type="PANTHER" id="PTHR11136:SF0">
    <property type="entry name" value="DIHYDROFOLATE SYNTHETASE-RELATED"/>
    <property type="match status" value="1"/>
</dbReference>
<evidence type="ECO:0000256" key="7">
    <source>
        <dbReference type="ARBA" id="ARBA00013025"/>
    </source>
</evidence>
<proteinExistence type="inferred from homology"/>
<keyword evidence="10" id="KW-0479">Metal-binding</keyword>
<keyword evidence="22" id="KW-1185">Reference proteome</keyword>
<keyword evidence="12 18" id="KW-0067">ATP-binding</keyword>
<keyword evidence="14" id="KW-0289">Folate biosynthesis</keyword>
<dbReference type="SUPFAM" id="SSF53623">
    <property type="entry name" value="MurD-like peptide ligases, catalytic domain"/>
    <property type="match status" value="1"/>
</dbReference>
<dbReference type="GO" id="GO:0005737">
    <property type="term" value="C:cytoplasm"/>
    <property type="evidence" value="ECO:0007669"/>
    <property type="project" value="TreeGrafter"/>
</dbReference>
<dbReference type="InterPro" id="IPR018109">
    <property type="entry name" value="Folylpolyglutamate_synth_CS"/>
</dbReference>
<evidence type="ECO:0000256" key="9">
    <source>
        <dbReference type="ARBA" id="ARBA00022598"/>
    </source>
</evidence>
<keyword evidence="9 18" id="KW-0436">Ligase</keyword>
<organism evidence="21 22">
    <name type="scientific">Petrotoga miotherma DSM 10691</name>
    <dbReference type="NCBI Taxonomy" id="1434326"/>
    <lineage>
        <taxon>Bacteria</taxon>
        <taxon>Thermotogati</taxon>
        <taxon>Thermotogota</taxon>
        <taxon>Thermotogae</taxon>
        <taxon>Petrotogales</taxon>
        <taxon>Petrotogaceae</taxon>
        <taxon>Petrotoga</taxon>
    </lineage>
</organism>
<dbReference type="GO" id="GO:0046872">
    <property type="term" value="F:metal ion binding"/>
    <property type="evidence" value="ECO:0007669"/>
    <property type="project" value="UniProtKB-KW"/>
</dbReference>
<dbReference type="GO" id="GO:0005524">
    <property type="term" value="F:ATP binding"/>
    <property type="evidence" value="ECO:0007669"/>
    <property type="project" value="UniProtKB-KW"/>
</dbReference>
<comment type="caution">
    <text evidence="21">The sequence shown here is derived from an EMBL/GenBank/DDBJ whole genome shotgun (WGS) entry which is preliminary data.</text>
</comment>
<evidence type="ECO:0000256" key="2">
    <source>
        <dbReference type="ARBA" id="ARBA00004799"/>
    </source>
</evidence>
<keyword evidence="13" id="KW-0460">Magnesium</keyword>
<comment type="pathway">
    <text evidence="3">Cofactor biosynthesis; tetrahydrofolylpolyglutamate biosynthesis.</text>
</comment>
<dbReference type="RefSeq" id="WP_103078994.1">
    <property type="nucleotide sequence ID" value="NZ_AZRM01000030.1"/>
</dbReference>
<dbReference type="Pfam" id="PF08245">
    <property type="entry name" value="Mur_ligase_M"/>
    <property type="match status" value="1"/>
</dbReference>
<evidence type="ECO:0000256" key="11">
    <source>
        <dbReference type="ARBA" id="ARBA00022741"/>
    </source>
</evidence>
<evidence type="ECO:0000259" key="20">
    <source>
        <dbReference type="Pfam" id="PF08245"/>
    </source>
</evidence>
<evidence type="ECO:0000256" key="13">
    <source>
        <dbReference type="ARBA" id="ARBA00022842"/>
    </source>
</evidence>
<evidence type="ECO:0000256" key="8">
    <source>
        <dbReference type="ARBA" id="ARBA00019357"/>
    </source>
</evidence>
<dbReference type="EMBL" id="AZRM01000030">
    <property type="protein sequence ID" value="PNR99627.1"/>
    <property type="molecule type" value="Genomic_DNA"/>
</dbReference>
<evidence type="ECO:0000256" key="18">
    <source>
        <dbReference type="PIRNR" id="PIRNR001563"/>
    </source>
</evidence>
<feature type="domain" description="Mur ligase C-terminal" evidence="19">
    <location>
        <begin position="302"/>
        <end position="420"/>
    </location>
</feature>
<evidence type="ECO:0000256" key="6">
    <source>
        <dbReference type="ARBA" id="ARBA00013023"/>
    </source>
</evidence>
<dbReference type="OrthoDB" id="9809356at2"/>
<evidence type="ECO:0000256" key="16">
    <source>
        <dbReference type="ARBA" id="ARBA00047493"/>
    </source>
</evidence>
<dbReference type="InterPro" id="IPR036565">
    <property type="entry name" value="Mur-like_cat_sf"/>
</dbReference>
<comment type="catalytic activity">
    <reaction evidence="17">
        <text>7,8-dihydropteroate + L-glutamate + ATP = 7,8-dihydrofolate + ADP + phosphate + H(+)</text>
        <dbReference type="Rhea" id="RHEA:23584"/>
        <dbReference type="ChEBI" id="CHEBI:15378"/>
        <dbReference type="ChEBI" id="CHEBI:17839"/>
        <dbReference type="ChEBI" id="CHEBI:29985"/>
        <dbReference type="ChEBI" id="CHEBI:30616"/>
        <dbReference type="ChEBI" id="CHEBI:43474"/>
        <dbReference type="ChEBI" id="CHEBI:57451"/>
        <dbReference type="ChEBI" id="CHEBI:456216"/>
        <dbReference type="EC" id="6.3.2.12"/>
    </reaction>
</comment>
<dbReference type="EC" id="6.3.2.12" evidence="6"/>
<dbReference type="GO" id="GO:0046656">
    <property type="term" value="P:folic acid biosynthetic process"/>
    <property type="evidence" value="ECO:0007669"/>
    <property type="project" value="UniProtKB-KW"/>
</dbReference>
<evidence type="ECO:0000256" key="1">
    <source>
        <dbReference type="ARBA" id="ARBA00001946"/>
    </source>
</evidence>
<dbReference type="Pfam" id="PF02875">
    <property type="entry name" value="Mur_ligase_C"/>
    <property type="match status" value="1"/>
</dbReference>
<comment type="similarity">
    <text evidence="4 18">Belongs to the folylpolyglutamate synthase family.</text>
</comment>
<dbReference type="PROSITE" id="PS01011">
    <property type="entry name" value="FOLYLPOLYGLU_SYNT_1"/>
    <property type="match status" value="1"/>
</dbReference>
<dbReference type="NCBIfam" id="TIGR01499">
    <property type="entry name" value="folC"/>
    <property type="match status" value="1"/>
</dbReference>
<comment type="catalytic activity">
    <reaction evidence="16">
        <text>(6S)-5,6,7,8-tetrahydrofolyl-(gamma-L-Glu)(n) + L-glutamate + ATP = (6S)-5,6,7,8-tetrahydrofolyl-(gamma-L-Glu)(n+1) + ADP + phosphate + H(+)</text>
        <dbReference type="Rhea" id="RHEA:10580"/>
        <dbReference type="Rhea" id="RHEA-COMP:14738"/>
        <dbReference type="Rhea" id="RHEA-COMP:14740"/>
        <dbReference type="ChEBI" id="CHEBI:15378"/>
        <dbReference type="ChEBI" id="CHEBI:29985"/>
        <dbReference type="ChEBI" id="CHEBI:30616"/>
        <dbReference type="ChEBI" id="CHEBI:43474"/>
        <dbReference type="ChEBI" id="CHEBI:141005"/>
        <dbReference type="ChEBI" id="CHEBI:456216"/>
        <dbReference type="EC" id="6.3.2.17"/>
    </reaction>
</comment>
<reference evidence="21 22" key="1">
    <citation type="submission" date="2013-12" db="EMBL/GenBank/DDBJ databases">
        <title>Comparative genomics of Petrotoga isolates.</title>
        <authorList>
            <person name="Nesbo C.L."/>
            <person name="Charchuk R."/>
            <person name="Chow K."/>
        </authorList>
    </citation>
    <scope>NUCLEOTIDE SEQUENCE [LARGE SCALE GENOMIC DNA]</scope>
    <source>
        <strain evidence="21 22">DSM 10691</strain>
    </source>
</reference>
<dbReference type="AlphaFoldDB" id="A0A2K1PA69"/>
<evidence type="ECO:0000256" key="12">
    <source>
        <dbReference type="ARBA" id="ARBA00022840"/>
    </source>
</evidence>
<dbReference type="FunFam" id="3.40.1190.10:FF:000004">
    <property type="entry name" value="Dihydrofolate synthase/folylpolyglutamate synthase"/>
    <property type="match status" value="1"/>
</dbReference>
<dbReference type="InterPro" id="IPR036615">
    <property type="entry name" value="Mur_ligase_C_dom_sf"/>
</dbReference>
<gene>
    <name evidence="21" type="ORF">X928_06645</name>
</gene>
<evidence type="ECO:0000256" key="14">
    <source>
        <dbReference type="ARBA" id="ARBA00022909"/>
    </source>
</evidence>
<accession>A0A2K1PA69</accession>
<dbReference type="InterPro" id="IPR004101">
    <property type="entry name" value="Mur_ligase_C"/>
</dbReference>
<evidence type="ECO:0000256" key="4">
    <source>
        <dbReference type="ARBA" id="ARBA00008276"/>
    </source>
</evidence>